<dbReference type="RefSeq" id="WP_378400443.1">
    <property type="nucleotide sequence ID" value="NZ_JBHTCS010000001.1"/>
</dbReference>
<gene>
    <name evidence="2" type="ORF">ACFQS9_00490</name>
</gene>
<proteinExistence type="predicted"/>
<feature type="domain" description="DUF6194" evidence="1">
    <location>
        <begin position="16"/>
        <end position="170"/>
    </location>
</feature>
<dbReference type="Proteomes" id="UP001596484">
    <property type="component" value="Unassembled WGS sequence"/>
</dbReference>
<dbReference type="Pfam" id="PF19694">
    <property type="entry name" value="DUF6194"/>
    <property type="match status" value="1"/>
</dbReference>
<accession>A0ABW2RS49</accession>
<name>A0ABW2RS49_9NOCA</name>
<dbReference type="InterPro" id="IPR045676">
    <property type="entry name" value="DUF6194"/>
</dbReference>
<organism evidence="2 3">
    <name type="scientific">Rhodococcus daqingensis</name>
    <dbReference type="NCBI Taxonomy" id="2479363"/>
    <lineage>
        <taxon>Bacteria</taxon>
        <taxon>Bacillati</taxon>
        <taxon>Actinomycetota</taxon>
        <taxon>Actinomycetes</taxon>
        <taxon>Mycobacteriales</taxon>
        <taxon>Nocardiaceae</taxon>
        <taxon>Rhodococcus</taxon>
    </lineage>
</organism>
<evidence type="ECO:0000259" key="1">
    <source>
        <dbReference type="Pfam" id="PF19694"/>
    </source>
</evidence>
<keyword evidence="3" id="KW-1185">Reference proteome</keyword>
<reference evidence="3" key="1">
    <citation type="journal article" date="2019" name="Int. J. Syst. Evol. Microbiol.">
        <title>The Global Catalogue of Microorganisms (GCM) 10K type strain sequencing project: providing services to taxonomists for standard genome sequencing and annotation.</title>
        <authorList>
            <consortium name="The Broad Institute Genomics Platform"/>
            <consortium name="The Broad Institute Genome Sequencing Center for Infectious Disease"/>
            <person name="Wu L."/>
            <person name="Ma J."/>
        </authorList>
    </citation>
    <scope>NUCLEOTIDE SEQUENCE [LARGE SCALE GENOMIC DNA]</scope>
    <source>
        <strain evidence="3">ICMP 19430</strain>
    </source>
</reference>
<evidence type="ECO:0000313" key="2">
    <source>
        <dbReference type="EMBL" id="MFC7446359.1"/>
    </source>
</evidence>
<dbReference type="EMBL" id="JBHTCS010000001">
    <property type="protein sequence ID" value="MFC7446359.1"/>
    <property type="molecule type" value="Genomic_DNA"/>
</dbReference>
<evidence type="ECO:0000313" key="3">
    <source>
        <dbReference type="Proteomes" id="UP001596484"/>
    </source>
</evidence>
<protein>
    <submittedName>
        <fullName evidence="2">DUF6194 family protein</fullName>
    </submittedName>
</protein>
<comment type="caution">
    <text evidence="2">The sequence shown here is derived from an EMBL/GenBank/DDBJ whole genome shotgun (WGS) entry which is preliminary data.</text>
</comment>
<sequence length="171" mass="17939">MTTEAAGEGASIDAAMGAADIIELVAGMAGVHVLTASRATGAPEAAWGDTFFSYDPDGDLPADRRFPFATIVTTDYDGFDTASNLNRPGVFRLNISVGRDRFRDLVGHSPAAHAEHGDGIDYGALDRLLPHPVYASQAWVSILNPGAATAALARALLAEAHARATAQQRKH</sequence>